<keyword evidence="3" id="KW-1185">Reference proteome</keyword>
<feature type="domain" description="Transposon Tn7 transposition protein TnsD C-terminal" evidence="1">
    <location>
        <begin position="24"/>
        <end position="216"/>
    </location>
</feature>
<reference evidence="2 3" key="1">
    <citation type="submission" date="2023-08" db="EMBL/GenBank/DDBJ databases">
        <title>The draft genome sequence of Paracraurococcus sp. LOR1-02.</title>
        <authorList>
            <person name="Kingkaew E."/>
            <person name="Tanasupawat S."/>
        </authorList>
    </citation>
    <scope>NUCLEOTIDE SEQUENCE [LARGE SCALE GENOMIC DNA]</scope>
    <source>
        <strain evidence="2 3">LOR1-02</strain>
    </source>
</reference>
<organism evidence="2 3">
    <name type="scientific">Paracraurococcus lichenis</name>
    <dbReference type="NCBI Taxonomy" id="3064888"/>
    <lineage>
        <taxon>Bacteria</taxon>
        <taxon>Pseudomonadati</taxon>
        <taxon>Pseudomonadota</taxon>
        <taxon>Alphaproteobacteria</taxon>
        <taxon>Acetobacterales</taxon>
        <taxon>Roseomonadaceae</taxon>
        <taxon>Paracraurococcus</taxon>
    </lineage>
</organism>
<evidence type="ECO:0000259" key="1">
    <source>
        <dbReference type="Pfam" id="PF15978"/>
    </source>
</evidence>
<evidence type="ECO:0000313" key="3">
    <source>
        <dbReference type="Proteomes" id="UP001243009"/>
    </source>
</evidence>
<name>A0ABT9EEP3_9PROT</name>
<proteinExistence type="predicted"/>
<evidence type="ECO:0000313" key="2">
    <source>
        <dbReference type="EMBL" id="MDO9714500.1"/>
    </source>
</evidence>
<dbReference type="Proteomes" id="UP001243009">
    <property type="component" value="Unassembled WGS sequence"/>
</dbReference>
<accession>A0ABT9EEP3</accession>
<feature type="non-terminal residue" evidence="2">
    <location>
        <position position="1"/>
    </location>
</feature>
<protein>
    <submittedName>
        <fullName evidence="2">TnsD family Tn7-like transposition protein</fullName>
    </submittedName>
</protein>
<dbReference type="RefSeq" id="WP_305109331.1">
    <property type="nucleotide sequence ID" value="NZ_JAUTWS010000305.1"/>
</dbReference>
<dbReference type="Pfam" id="PF15978">
    <property type="entry name" value="TnsD"/>
    <property type="match status" value="1"/>
</dbReference>
<gene>
    <name evidence="2" type="ORF">Q7A36_39850</name>
</gene>
<comment type="caution">
    <text evidence="2">The sequence shown here is derived from an EMBL/GenBank/DDBJ whole genome shotgun (WGS) entry which is preliminary data.</text>
</comment>
<dbReference type="InterPro" id="IPR032750">
    <property type="entry name" value="TnsD_C"/>
</dbReference>
<sequence length="380" mass="41322">IMIARREEEVLRSGVGGGSAEERRTRLAGAGIMRSLRRVDQMTMLERAAAFFAPAAACLPATSSPEALTSWMPGLVRSARRGTHPLLHVLMDAFLDAQPHVASRAVGPFGAGPWPCLNPLASHTGEAVVIDLTSYTTKGRVVARFSCRCGYVYSRGLSADGGQTQPRFYRYGALLEPELRRLVGEGVSLRAAGRALCLDPKTVVAEAKRLGLPVTWRIGGRVDARMSRTAIPPSTSRAAGAGPRRMPVFRQNWSTRDAETLGRCEHAAAVLMKLEPPSRLTYAAIERAALGRTGWIRLRSRSLPRTINFIEGAVESAAAYKRRRAVFEIGRSDGAIPPWRVMRAAGLTGVDLPVIRELMECTRPEILRVPAKPTVVLSKP</sequence>
<dbReference type="EMBL" id="JAUTWS010000305">
    <property type="protein sequence ID" value="MDO9714500.1"/>
    <property type="molecule type" value="Genomic_DNA"/>
</dbReference>